<name>A0AAD7C3F1_9AGAR</name>
<organism evidence="2 3">
    <name type="scientific">Roridomyces roridus</name>
    <dbReference type="NCBI Taxonomy" id="1738132"/>
    <lineage>
        <taxon>Eukaryota</taxon>
        <taxon>Fungi</taxon>
        <taxon>Dikarya</taxon>
        <taxon>Basidiomycota</taxon>
        <taxon>Agaricomycotina</taxon>
        <taxon>Agaricomycetes</taxon>
        <taxon>Agaricomycetidae</taxon>
        <taxon>Agaricales</taxon>
        <taxon>Marasmiineae</taxon>
        <taxon>Mycenaceae</taxon>
        <taxon>Roridomyces</taxon>
    </lineage>
</organism>
<reference evidence="2" key="1">
    <citation type="submission" date="2023-03" db="EMBL/GenBank/DDBJ databases">
        <title>Massive genome expansion in bonnet fungi (Mycena s.s.) driven by repeated elements and novel gene families across ecological guilds.</title>
        <authorList>
            <consortium name="Lawrence Berkeley National Laboratory"/>
            <person name="Harder C.B."/>
            <person name="Miyauchi S."/>
            <person name="Viragh M."/>
            <person name="Kuo A."/>
            <person name="Thoen E."/>
            <person name="Andreopoulos B."/>
            <person name="Lu D."/>
            <person name="Skrede I."/>
            <person name="Drula E."/>
            <person name="Henrissat B."/>
            <person name="Morin E."/>
            <person name="Kohler A."/>
            <person name="Barry K."/>
            <person name="LaButti K."/>
            <person name="Morin E."/>
            <person name="Salamov A."/>
            <person name="Lipzen A."/>
            <person name="Mereny Z."/>
            <person name="Hegedus B."/>
            <person name="Baldrian P."/>
            <person name="Stursova M."/>
            <person name="Weitz H."/>
            <person name="Taylor A."/>
            <person name="Grigoriev I.V."/>
            <person name="Nagy L.G."/>
            <person name="Martin F."/>
            <person name="Kauserud H."/>
        </authorList>
    </citation>
    <scope>NUCLEOTIDE SEQUENCE</scope>
    <source>
        <strain evidence="2">9284</strain>
    </source>
</reference>
<gene>
    <name evidence="2" type="ORF">FB45DRAFT_864715</name>
</gene>
<dbReference type="Proteomes" id="UP001221142">
    <property type="component" value="Unassembled WGS sequence"/>
</dbReference>
<protein>
    <submittedName>
        <fullName evidence="2">Uncharacterized protein</fullName>
    </submittedName>
</protein>
<accession>A0AAD7C3F1</accession>
<evidence type="ECO:0000256" key="1">
    <source>
        <dbReference type="SAM" id="MobiDB-lite"/>
    </source>
</evidence>
<dbReference type="AlphaFoldDB" id="A0AAD7C3F1"/>
<proteinExistence type="predicted"/>
<comment type="caution">
    <text evidence="2">The sequence shown here is derived from an EMBL/GenBank/DDBJ whole genome shotgun (WGS) entry which is preliminary data.</text>
</comment>
<dbReference type="EMBL" id="JARKIF010000006">
    <property type="protein sequence ID" value="KAJ7636714.1"/>
    <property type="molecule type" value="Genomic_DNA"/>
</dbReference>
<feature type="compositionally biased region" description="Low complexity" evidence="1">
    <location>
        <begin position="231"/>
        <end position="246"/>
    </location>
</feature>
<feature type="compositionally biased region" description="Basic and acidic residues" evidence="1">
    <location>
        <begin position="211"/>
        <end position="223"/>
    </location>
</feature>
<evidence type="ECO:0000313" key="3">
    <source>
        <dbReference type="Proteomes" id="UP001221142"/>
    </source>
</evidence>
<feature type="region of interest" description="Disordered" evidence="1">
    <location>
        <begin position="200"/>
        <end position="277"/>
    </location>
</feature>
<evidence type="ECO:0000313" key="2">
    <source>
        <dbReference type="EMBL" id="KAJ7636714.1"/>
    </source>
</evidence>
<sequence length="540" mass="57562">MRRMRAASIITLLEMREGRVRRVGGEEVVSAGVPGTLGGEEGEEVDYGTLGVEFCEGPPHPNEFLSRFSGVIWSTNTVSFERRSTSHTDSYFGYNLLADCQAINSSPTQQCSALLGMSFEALHASSDPLFNSFGLKQVESRILSNINPPVTEPSRHSLFVPSHPLRTSSIILPSPTRVEPCYCASINKRPANGRKCARGLTADANADSPEDALKEGRPRGRESEEGEGEGEVNAGAAGCGATPTATHQRTLQVKDSRRLEGGGRREEGGGDAVDGVDGLEGVADDGLEGMDQSLCLHPQSGGVWTAGAALAASSAQRRAKRPERGAGQGGTEVQAVVRAYLKQECGGGAGSGPPGVWYADSVAVDGNTGFAKILLRENSGGCVQGPNGGRETVKQRWRRRRRPFLDLSAGVRVPERARMVREKQAHSALERGLAEGCQSGDDGGGVEQGGASPLGTIDPPLCRCRLLGTLHVNILSYLLGPGEPSEITCFSHQSITGGRRINADDDPPPLSVPFLLNQRKKLAGWFWAFRKQLISAVMWP</sequence>
<keyword evidence="3" id="KW-1185">Reference proteome</keyword>
<feature type="compositionally biased region" description="Basic and acidic residues" evidence="1">
    <location>
        <begin position="252"/>
        <end position="268"/>
    </location>
</feature>